<feature type="non-terminal residue" evidence="9">
    <location>
        <position position="1"/>
    </location>
</feature>
<gene>
    <name evidence="9" type="ORF">EJB05_28265</name>
</gene>
<evidence type="ECO:0000256" key="1">
    <source>
        <dbReference type="ARBA" id="ARBA00001971"/>
    </source>
</evidence>
<feature type="signal peptide" evidence="8">
    <location>
        <begin position="1"/>
        <end position="19"/>
    </location>
</feature>
<evidence type="ECO:0000256" key="4">
    <source>
        <dbReference type="ARBA" id="ARBA00023002"/>
    </source>
</evidence>
<evidence type="ECO:0000256" key="2">
    <source>
        <dbReference type="ARBA" id="ARBA00010617"/>
    </source>
</evidence>
<evidence type="ECO:0008006" key="11">
    <source>
        <dbReference type="Google" id="ProtNLM"/>
    </source>
</evidence>
<keyword evidence="5 6" id="KW-0408">Iron</keyword>
<keyword evidence="7" id="KW-0503">Monooxygenase</keyword>
<dbReference type="InterPro" id="IPR002401">
    <property type="entry name" value="Cyt_P450_E_grp-I"/>
</dbReference>
<evidence type="ECO:0000256" key="6">
    <source>
        <dbReference type="PIRSR" id="PIRSR602401-1"/>
    </source>
</evidence>
<dbReference type="GO" id="GO:0016125">
    <property type="term" value="P:sterol metabolic process"/>
    <property type="evidence" value="ECO:0007669"/>
    <property type="project" value="TreeGrafter"/>
</dbReference>
<dbReference type="PANTHER" id="PTHR24286">
    <property type="entry name" value="CYTOCHROME P450 26"/>
    <property type="match status" value="1"/>
</dbReference>
<evidence type="ECO:0000313" key="9">
    <source>
        <dbReference type="EMBL" id="TVU25757.1"/>
    </source>
</evidence>
<dbReference type="Proteomes" id="UP000324897">
    <property type="component" value="Chromosome 2"/>
</dbReference>
<name>A0A5J9URH5_9POAL</name>
<feature type="chain" id="PRO_5023927721" description="Cytochrome P450" evidence="8">
    <location>
        <begin position="20"/>
        <end position="522"/>
    </location>
</feature>
<keyword evidence="3 6" id="KW-0479">Metal-binding</keyword>
<dbReference type="Gramene" id="TVU25757">
    <property type="protein sequence ID" value="TVU25757"/>
    <property type="gene ID" value="EJB05_28265"/>
</dbReference>
<dbReference type="InterPro" id="IPR017972">
    <property type="entry name" value="Cyt_P450_CS"/>
</dbReference>
<proteinExistence type="inferred from homology"/>
<dbReference type="PRINTS" id="PR00463">
    <property type="entry name" value="EP450I"/>
</dbReference>
<dbReference type="FunFam" id="1.10.630.10:FF:000022">
    <property type="entry name" value="Taxadiene 5-alpha hydroxylase"/>
    <property type="match status" value="1"/>
</dbReference>
<dbReference type="GO" id="GO:0005506">
    <property type="term" value="F:iron ion binding"/>
    <property type="evidence" value="ECO:0007669"/>
    <property type="project" value="InterPro"/>
</dbReference>
<organism evidence="9 10">
    <name type="scientific">Eragrostis curvula</name>
    <name type="common">weeping love grass</name>
    <dbReference type="NCBI Taxonomy" id="38414"/>
    <lineage>
        <taxon>Eukaryota</taxon>
        <taxon>Viridiplantae</taxon>
        <taxon>Streptophyta</taxon>
        <taxon>Embryophyta</taxon>
        <taxon>Tracheophyta</taxon>
        <taxon>Spermatophyta</taxon>
        <taxon>Magnoliopsida</taxon>
        <taxon>Liliopsida</taxon>
        <taxon>Poales</taxon>
        <taxon>Poaceae</taxon>
        <taxon>PACMAD clade</taxon>
        <taxon>Chloridoideae</taxon>
        <taxon>Eragrostideae</taxon>
        <taxon>Eragrostidinae</taxon>
        <taxon>Eragrostis</taxon>
    </lineage>
</organism>
<dbReference type="Gene3D" id="1.10.630.10">
    <property type="entry name" value="Cytochrome P450"/>
    <property type="match status" value="1"/>
</dbReference>
<dbReference type="AlphaFoldDB" id="A0A5J9URH5"/>
<comment type="similarity">
    <text evidence="2 7">Belongs to the cytochrome P450 family.</text>
</comment>
<evidence type="ECO:0000313" key="10">
    <source>
        <dbReference type="Proteomes" id="UP000324897"/>
    </source>
</evidence>
<accession>A0A5J9URH5</accession>
<dbReference type="PANTHER" id="PTHR24286:SF152">
    <property type="entry name" value="OS07G0519100 PROTEIN"/>
    <property type="match status" value="1"/>
</dbReference>
<dbReference type="Pfam" id="PF00067">
    <property type="entry name" value="p450"/>
    <property type="match status" value="1"/>
</dbReference>
<dbReference type="OrthoDB" id="3945418at2759"/>
<dbReference type="PROSITE" id="PS00086">
    <property type="entry name" value="CYTOCHROME_P450"/>
    <property type="match status" value="1"/>
</dbReference>
<evidence type="ECO:0000256" key="5">
    <source>
        <dbReference type="ARBA" id="ARBA00023004"/>
    </source>
</evidence>
<dbReference type="EMBL" id="RWGY01000013">
    <property type="protein sequence ID" value="TVU25757.1"/>
    <property type="molecule type" value="Genomic_DNA"/>
</dbReference>
<keyword evidence="10" id="KW-1185">Reference proteome</keyword>
<evidence type="ECO:0000256" key="7">
    <source>
        <dbReference type="RuleBase" id="RU000461"/>
    </source>
</evidence>
<comment type="caution">
    <text evidence="9">The sequence shown here is derived from an EMBL/GenBank/DDBJ whole genome shotgun (WGS) entry which is preliminary data.</text>
</comment>
<evidence type="ECO:0000256" key="8">
    <source>
        <dbReference type="SAM" id="SignalP"/>
    </source>
</evidence>
<dbReference type="SUPFAM" id="SSF48264">
    <property type="entry name" value="Cytochrome P450"/>
    <property type="match status" value="1"/>
</dbReference>
<evidence type="ECO:0000256" key="3">
    <source>
        <dbReference type="ARBA" id="ARBA00022723"/>
    </source>
</evidence>
<keyword evidence="8" id="KW-0732">Signal</keyword>
<dbReference type="GO" id="GO:0004497">
    <property type="term" value="F:monooxygenase activity"/>
    <property type="evidence" value="ECO:0007669"/>
    <property type="project" value="UniProtKB-KW"/>
</dbReference>
<dbReference type="GO" id="GO:0016705">
    <property type="term" value="F:oxidoreductase activity, acting on paired donors, with incorporation or reduction of molecular oxygen"/>
    <property type="evidence" value="ECO:0007669"/>
    <property type="project" value="InterPro"/>
</dbReference>
<feature type="binding site" description="axial binding residue" evidence="6">
    <location>
        <position position="463"/>
    </location>
    <ligand>
        <name>heme</name>
        <dbReference type="ChEBI" id="CHEBI:30413"/>
    </ligand>
    <ligandPart>
        <name>Fe</name>
        <dbReference type="ChEBI" id="CHEBI:18248"/>
    </ligandPart>
</feature>
<dbReference type="InterPro" id="IPR001128">
    <property type="entry name" value="Cyt_P450"/>
</dbReference>
<keyword evidence="4 7" id="KW-0560">Oxidoreductase</keyword>
<dbReference type="InterPro" id="IPR036396">
    <property type="entry name" value="Cyt_P450_sf"/>
</dbReference>
<sequence>MAFFMLVALVLALLAPALLLHTTTTNTGGARARPAGALAPPSLMQNLLYNGPSYNWGLAPPLTTKRRRRYNLPPGNLGLRVIGQTFSLLRALRSNTDDEWFRAQISKYGPVSKMSVLGSPTVLLAGPAANRFMFHNEGFLLTQASALRSLVRRSILTLTGDELKQVRGAMQAYLRPEMVRRHLCKIDGEVRRHIDLNWVGRNTVRVLPLARKLSLGIICSVVFGQDGVSVTEALAADFATLGNAILSLPVKIPFTRFSKGMSASARIRKVITNIARKREASLTLQEGDIASSADFITYMLILRSQGAHSLTLEDIVDNAIAIIIGARETTYVLITFMMWYLAKQQNILLKITKEQDEIARNKRPGDALTWDDIAKMKYTWKVAQETLRTVPPVFGSFRTATKDIEYNGYHIPKGWKVLMAQSVTHLEDQLFHEPRKFDPSRFENHASIPPYCFIPFGGGPRMCPGNEFARAETMVAMHYLVRQFRWKMCYKDEIYKRDPKPMPIFELPVELTLRSPDANADA</sequence>
<keyword evidence="6 7" id="KW-0349">Heme</keyword>
<reference evidence="9 10" key="1">
    <citation type="journal article" date="2019" name="Sci. Rep.">
        <title>A high-quality genome of Eragrostis curvula grass provides insights into Poaceae evolution and supports new strategies to enhance forage quality.</title>
        <authorList>
            <person name="Carballo J."/>
            <person name="Santos B.A.C.M."/>
            <person name="Zappacosta D."/>
            <person name="Garbus I."/>
            <person name="Selva J.P."/>
            <person name="Gallo C.A."/>
            <person name="Diaz A."/>
            <person name="Albertini E."/>
            <person name="Caccamo M."/>
            <person name="Echenique V."/>
        </authorList>
    </citation>
    <scope>NUCLEOTIDE SEQUENCE [LARGE SCALE GENOMIC DNA]</scope>
    <source>
        <strain evidence="10">cv. Victoria</strain>
        <tissue evidence="9">Leaf</tissue>
    </source>
</reference>
<protein>
    <recommendedName>
        <fullName evidence="11">Cytochrome P450</fullName>
    </recommendedName>
</protein>
<comment type="cofactor">
    <cofactor evidence="1 6">
        <name>heme</name>
        <dbReference type="ChEBI" id="CHEBI:30413"/>
    </cofactor>
</comment>
<dbReference type="CDD" id="cd11043">
    <property type="entry name" value="CYP90-like"/>
    <property type="match status" value="1"/>
</dbReference>
<dbReference type="PRINTS" id="PR00385">
    <property type="entry name" value="P450"/>
</dbReference>
<dbReference type="GO" id="GO:0020037">
    <property type="term" value="F:heme binding"/>
    <property type="evidence" value="ECO:0007669"/>
    <property type="project" value="InterPro"/>
</dbReference>